<dbReference type="Gene3D" id="3.40.50.150">
    <property type="entry name" value="Vaccinia Virus protein VP39"/>
    <property type="match status" value="1"/>
</dbReference>
<evidence type="ECO:0000313" key="1">
    <source>
        <dbReference type="EMBL" id="PSL23715.1"/>
    </source>
</evidence>
<name>A0A2P8FPX9_9BACT</name>
<keyword evidence="2" id="KW-1185">Reference proteome</keyword>
<dbReference type="SUPFAM" id="SSF53335">
    <property type="entry name" value="S-adenosyl-L-methionine-dependent methyltransferases"/>
    <property type="match status" value="1"/>
</dbReference>
<gene>
    <name evidence="1" type="ORF">CLV42_11771</name>
</gene>
<dbReference type="AlphaFoldDB" id="A0A2P8FPX9"/>
<evidence type="ECO:0000313" key="2">
    <source>
        <dbReference type="Proteomes" id="UP000240978"/>
    </source>
</evidence>
<organism evidence="1 2">
    <name type="scientific">Chitinophaga ginsengisoli</name>
    <dbReference type="NCBI Taxonomy" id="363837"/>
    <lineage>
        <taxon>Bacteria</taxon>
        <taxon>Pseudomonadati</taxon>
        <taxon>Bacteroidota</taxon>
        <taxon>Chitinophagia</taxon>
        <taxon>Chitinophagales</taxon>
        <taxon>Chitinophagaceae</taxon>
        <taxon>Chitinophaga</taxon>
    </lineage>
</organism>
<dbReference type="InterPro" id="IPR029063">
    <property type="entry name" value="SAM-dependent_MTases_sf"/>
</dbReference>
<protein>
    <recommendedName>
        <fullName evidence="3">Methyltransferase family protein</fullName>
    </recommendedName>
</protein>
<proteinExistence type="predicted"/>
<reference evidence="1 2" key="1">
    <citation type="submission" date="2018-03" db="EMBL/GenBank/DDBJ databases">
        <title>Genomic Encyclopedia of Archaeal and Bacterial Type Strains, Phase II (KMG-II): from individual species to whole genera.</title>
        <authorList>
            <person name="Goeker M."/>
        </authorList>
    </citation>
    <scope>NUCLEOTIDE SEQUENCE [LARGE SCALE GENOMIC DNA]</scope>
    <source>
        <strain evidence="1 2">DSM 18107</strain>
    </source>
</reference>
<accession>A0A2P8FPX9</accession>
<dbReference type="EMBL" id="PYGK01000017">
    <property type="protein sequence ID" value="PSL23715.1"/>
    <property type="molecule type" value="Genomic_DNA"/>
</dbReference>
<dbReference type="Proteomes" id="UP000240978">
    <property type="component" value="Unassembled WGS sequence"/>
</dbReference>
<dbReference type="RefSeq" id="WP_106605312.1">
    <property type="nucleotide sequence ID" value="NZ_PYGK01000017.1"/>
</dbReference>
<dbReference type="OrthoDB" id="9757917at2"/>
<comment type="caution">
    <text evidence="1">The sequence shown here is derived from an EMBL/GenBank/DDBJ whole genome shotgun (WGS) entry which is preliminary data.</text>
</comment>
<sequence>MNLSPVNDPIFESLFVPAVKRLVDQALIEDPCQPDPYSEEAKRIKNFHRNVVLENGRADFALASQGLTPEQKVDLYCYYYFQMHCVSSWWFYRYLNPRLNTYIKTKDVFFVDIGCGPFTSGLAFNYYLLEADSLNKLNVDYIGIDTADSMLTRAKDFDVCNLKLRYKNISFHNTLLDLSNSFPKDLDITIIINYSYIFASHSLDPKDFIDFTNNLYSAYPNSKILIFQQNPTAPSLNNKWRVYKQGLKNINSLSLFPTVYGFQYEDVVKSSNRPRLSFNCSADLLMAP</sequence>
<evidence type="ECO:0008006" key="3">
    <source>
        <dbReference type="Google" id="ProtNLM"/>
    </source>
</evidence>